<keyword evidence="3" id="KW-1185">Reference proteome</keyword>
<name>A0ABR1IN49_9AGAR</name>
<gene>
    <name evidence="2" type="ORF">VKT23_018919</name>
</gene>
<proteinExistence type="predicted"/>
<evidence type="ECO:0000256" key="1">
    <source>
        <dbReference type="SAM" id="Coils"/>
    </source>
</evidence>
<reference evidence="2 3" key="1">
    <citation type="submission" date="2024-01" db="EMBL/GenBank/DDBJ databases">
        <title>A draft genome for the cacao thread blight pathogen Marasmiellus scandens.</title>
        <authorList>
            <person name="Baruah I.K."/>
            <person name="Leung J."/>
            <person name="Bukari Y."/>
            <person name="Amoako-Attah I."/>
            <person name="Meinhardt L.W."/>
            <person name="Bailey B.A."/>
            <person name="Cohen S.P."/>
        </authorList>
    </citation>
    <scope>NUCLEOTIDE SEQUENCE [LARGE SCALE GENOMIC DNA]</scope>
    <source>
        <strain evidence="2 3">GH-19</strain>
    </source>
</reference>
<sequence>MPRPTPFVPKEPIEKLPLAVRKDVRDNYESQKADLEKQISDLLGVEFKVNLNPNQIWAYNPEGSNESPGGTLKRYVTGFAYCLKNYLEKYGEDGKNDFNGAVTAHEFSVTVNTLGDKAPTISCEIKDGVFYVLFHHQKLGYSTDYIGDALLAAIEAVPREGLSTKAKYSIDQYYDSTIDELQEKIGKLLGMPDVELEPSFEANFKALKAAKKDDNSWEEGFGRASLNYFEGFKSQLEYQGFKDDDMLQEGLAEQFTTKKVVLQVVDKISKKYHEVAIEEGTLYLRTIPDKWWVNAAEMGQGLVDLL</sequence>
<comment type="caution">
    <text evidence="2">The sequence shown here is derived from an EMBL/GenBank/DDBJ whole genome shotgun (WGS) entry which is preliminary data.</text>
</comment>
<protein>
    <submittedName>
        <fullName evidence="2">Uncharacterized protein</fullName>
    </submittedName>
</protein>
<feature type="coiled-coil region" evidence="1">
    <location>
        <begin position="18"/>
        <end position="45"/>
    </location>
</feature>
<keyword evidence="1" id="KW-0175">Coiled coil</keyword>
<organism evidence="2 3">
    <name type="scientific">Marasmiellus scandens</name>
    <dbReference type="NCBI Taxonomy" id="2682957"/>
    <lineage>
        <taxon>Eukaryota</taxon>
        <taxon>Fungi</taxon>
        <taxon>Dikarya</taxon>
        <taxon>Basidiomycota</taxon>
        <taxon>Agaricomycotina</taxon>
        <taxon>Agaricomycetes</taxon>
        <taxon>Agaricomycetidae</taxon>
        <taxon>Agaricales</taxon>
        <taxon>Marasmiineae</taxon>
        <taxon>Omphalotaceae</taxon>
        <taxon>Marasmiellus</taxon>
    </lineage>
</organism>
<dbReference type="Proteomes" id="UP001498398">
    <property type="component" value="Unassembled WGS sequence"/>
</dbReference>
<evidence type="ECO:0000313" key="3">
    <source>
        <dbReference type="Proteomes" id="UP001498398"/>
    </source>
</evidence>
<evidence type="ECO:0000313" key="2">
    <source>
        <dbReference type="EMBL" id="KAK7436899.1"/>
    </source>
</evidence>
<accession>A0ABR1IN49</accession>
<dbReference type="EMBL" id="JBANRG010000090">
    <property type="protein sequence ID" value="KAK7436899.1"/>
    <property type="molecule type" value="Genomic_DNA"/>
</dbReference>